<keyword evidence="1" id="KW-0597">Phosphoprotein</keyword>
<dbReference type="InterPro" id="IPR051932">
    <property type="entry name" value="Bact_StressResp_Reg"/>
</dbReference>
<dbReference type="InterPro" id="IPR036513">
    <property type="entry name" value="STAS_dom_sf"/>
</dbReference>
<sequence>MDERSKRAPHVVIEVDDVSRVTGWSHRAEQVFGASEADALGRELGEVVPLAAGSWASLLAADSEAPQVHAVVREGGPLQFEAWWQGTRDADGRRIGAAIHGHDVTARVAAHRRAALAEQMFWAVAENLDISVWALDRDGRYLFQDGKAMRAAGVAPEFFVGRVIFEAFPDIPAVEGVRRALAGELRVEEAEVLGMPWRNWYIPVPDPGEGQAAMVGISFDLGDTRRREAELQAKLDLIEKQQEVIRELSTPIIEVWDGIITLPILGLVDSVRTAEIMDNLLQAVSRLRVRYAILDLTGVEVVDTGTASHLISMIRAIGLLGAEGVLTGIHPMIAQTMVSLGVDLSHVTVHARLRDALLHCITRLGEQKRRAAAGAPAQK</sequence>
<protein>
    <submittedName>
        <fullName evidence="4">PAS domain-containing protein</fullName>
    </submittedName>
</protein>
<name>A0ABY7GWA0_9BACT</name>
<dbReference type="SUPFAM" id="SSF52091">
    <property type="entry name" value="SpoIIaa-like"/>
    <property type="match status" value="1"/>
</dbReference>
<organism evidence="4 5">
    <name type="scientific">Nannocystis punicea</name>
    <dbReference type="NCBI Taxonomy" id="2995304"/>
    <lineage>
        <taxon>Bacteria</taxon>
        <taxon>Pseudomonadati</taxon>
        <taxon>Myxococcota</taxon>
        <taxon>Polyangia</taxon>
        <taxon>Nannocystales</taxon>
        <taxon>Nannocystaceae</taxon>
        <taxon>Nannocystis</taxon>
    </lineage>
</organism>
<keyword evidence="5" id="KW-1185">Reference proteome</keyword>
<evidence type="ECO:0000259" key="2">
    <source>
        <dbReference type="PROSITE" id="PS50112"/>
    </source>
</evidence>
<dbReference type="RefSeq" id="WP_269033597.1">
    <property type="nucleotide sequence ID" value="NZ_CP114040.1"/>
</dbReference>
<dbReference type="Gene3D" id="3.30.450.20">
    <property type="entry name" value="PAS domain"/>
    <property type="match status" value="2"/>
</dbReference>
<feature type="domain" description="STAS" evidence="3">
    <location>
        <begin position="249"/>
        <end position="360"/>
    </location>
</feature>
<dbReference type="Pfam" id="PF01740">
    <property type="entry name" value="STAS"/>
    <property type="match status" value="1"/>
</dbReference>
<gene>
    <name evidence="4" type="ORF">O0S08_34020</name>
</gene>
<evidence type="ECO:0000313" key="4">
    <source>
        <dbReference type="EMBL" id="WAS91233.1"/>
    </source>
</evidence>
<dbReference type="Pfam" id="PF00989">
    <property type="entry name" value="PAS"/>
    <property type="match status" value="1"/>
</dbReference>
<dbReference type="CDD" id="cd07041">
    <property type="entry name" value="STAS_RsbR_RsbS_like"/>
    <property type="match status" value="1"/>
</dbReference>
<dbReference type="PANTHER" id="PTHR33745:SF3">
    <property type="entry name" value="RSBT CO-ANTAGONIST PROTEIN RSBRC"/>
    <property type="match status" value="1"/>
</dbReference>
<evidence type="ECO:0000259" key="3">
    <source>
        <dbReference type="PROSITE" id="PS50801"/>
    </source>
</evidence>
<dbReference type="Gene3D" id="3.30.750.24">
    <property type="entry name" value="STAS domain"/>
    <property type="match status" value="1"/>
</dbReference>
<dbReference type="PROSITE" id="PS50801">
    <property type="entry name" value="STAS"/>
    <property type="match status" value="1"/>
</dbReference>
<evidence type="ECO:0000313" key="5">
    <source>
        <dbReference type="Proteomes" id="UP001164459"/>
    </source>
</evidence>
<dbReference type="CDD" id="cd00130">
    <property type="entry name" value="PAS"/>
    <property type="match status" value="1"/>
</dbReference>
<dbReference type="InterPro" id="IPR035965">
    <property type="entry name" value="PAS-like_dom_sf"/>
</dbReference>
<feature type="domain" description="PAS" evidence="2">
    <location>
        <begin position="117"/>
        <end position="162"/>
    </location>
</feature>
<proteinExistence type="predicted"/>
<accession>A0ABY7GWA0</accession>
<dbReference type="PANTHER" id="PTHR33745">
    <property type="entry name" value="RSBT ANTAGONIST PROTEIN RSBS-RELATED"/>
    <property type="match status" value="1"/>
</dbReference>
<dbReference type="PROSITE" id="PS50112">
    <property type="entry name" value="PAS"/>
    <property type="match status" value="1"/>
</dbReference>
<dbReference type="EMBL" id="CP114040">
    <property type="protein sequence ID" value="WAS91233.1"/>
    <property type="molecule type" value="Genomic_DNA"/>
</dbReference>
<dbReference type="InterPro" id="IPR013767">
    <property type="entry name" value="PAS_fold"/>
</dbReference>
<dbReference type="InterPro" id="IPR000014">
    <property type="entry name" value="PAS"/>
</dbReference>
<dbReference type="Proteomes" id="UP001164459">
    <property type="component" value="Chromosome"/>
</dbReference>
<evidence type="ECO:0000256" key="1">
    <source>
        <dbReference type="ARBA" id="ARBA00022553"/>
    </source>
</evidence>
<dbReference type="SUPFAM" id="SSF55785">
    <property type="entry name" value="PYP-like sensor domain (PAS domain)"/>
    <property type="match status" value="2"/>
</dbReference>
<reference evidence="4" key="1">
    <citation type="submission" date="2022-11" db="EMBL/GenBank/DDBJ databases">
        <title>Minimal conservation of predation-associated metabolite biosynthetic gene clusters underscores biosynthetic potential of Myxococcota including descriptions for ten novel species: Archangium lansinium sp. nov., Myxococcus landrumus sp. nov., Nannocystis bai.</title>
        <authorList>
            <person name="Ahearne A."/>
            <person name="Stevens C."/>
            <person name="Dowd S."/>
        </authorList>
    </citation>
    <scope>NUCLEOTIDE SEQUENCE</scope>
    <source>
        <strain evidence="4">Fl3</strain>
    </source>
</reference>
<dbReference type="InterPro" id="IPR002645">
    <property type="entry name" value="STAS_dom"/>
</dbReference>